<protein>
    <submittedName>
        <fullName evidence="3">Deoxyribonuclease</fullName>
    </submittedName>
</protein>
<evidence type="ECO:0000313" key="3">
    <source>
        <dbReference type="EMBL" id="OZG50563.1"/>
    </source>
</evidence>
<gene>
    <name evidence="3" type="ORF">PSSU_1211</name>
</gene>
<feature type="transmembrane region" description="Helical" evidence="1">
    <location>
        <begin position="34"/>
        <end position="52"/>
    </location>
</feature>
<accession>A0A261EUM9</accession>
<evidence type="ECO:0000313" key="4">
    <source>
        <dbReference type="Proteomes" id="UP000216454"/>
    </source>
</evidence>
<evidence type="ECO:0000259" key="2">
    <source>
        <dbReference type="Pfam" id="PF07510"/>
    </source>
</evidence>
<reference evidence="3 4" key="1">
    <citation type="journal article" date="2017" name="BMC Genomics">
        <title>Comparative genomic and phylogenomic analyses of the Bifidobacteriaceae family.</title>
        <authorList>
            <person name="Lugli G.A."/>
            <person name="Milani C."/>
            <person name="Turroni F."/>
            <person name="Duranti S."/>
            <person name="Mancabelli L."/>
            <person name="Mangifesta M."/>
            <person name="Ferrario C."/>
            <person name="Modesto M."/>
            <person name="Mattarelli P."/>
            <person name="Jiri K."/>
            <person name="van Sinderen D."/>
            <person name="Ventura M."/>
        </authorList>
    </citation>
    <scope>NUCLEOTIDE SEQUENCE [LARGE SCALE GENOMIC DNA]</scope>
    <source>
        <strain evidence="3 4">DSM 24744</strain>
    </source>
</reference>
<sequence>MKNDSLNGIKRSNAVRRTAIAFEMQRHHGAVRRFAVLVAASAALGVVIGFVLPHVSQPVLVLTGGTASVGQAARWLRALPVAQPNSASGYDRDSFAFRSTDDDSNGCDVRDDVLARDLHDVAFAADGCTVISGTLDDPYTGSVIRFHRGTTTSAAVQIDHVVALRNAWISGADQWDSARRIAYANAPANLLAVQGEANQEKSDASADHWLPPSRDFQCPYVALQVSIKYTWHLSVTHSEKEAMGRVLAQCPGAEAPDLGGAQGVSTVLLVPPAVQASPCSCTVCRMRRLDEP</sequence>
<dbReference type="InterPro" id="IPR011089">
    <property type="entry name" value="GmrSD_C"/>
</dbReference>
<dbReference type="PANTHER" id="PTHR24094:SF15">
    <property type="entry name" value="AMP-DEPENDENT SYNTHETASE_LIGASE DOMAIN-CONTAINING PROTEIN-RELATED"/>
    <property type="match status" value="1"/>
</dbReference>
<keyword evidence="1" id="KW-1133">Transmembrane helix</keyword>
<dbReference type="Proteomes" id="UP000216454">
    <property type="component" value="Unassembled WGS sequence"/>
</dbReference>
<keyword evidence="1" id="KW-0812">Transmembrane</keyword>
<dbReference type="Pfam" id="PF07510">
    <property type="entry name" value="GmrSD_C"/>
    <property type="match status" value="1"/>
</dbReference>
<name>A0A261EUM9_9BIFI</name>
<organism evidence="3 4">
    <name type="scientific">Pseudoscardovia suis</name>
    <dbReference type="NCBI Taxonomy" id="987063"/>
    <lineage>
        <taxon>Bacteria</taxon>
        <taxon>Bacillati</taxon>
        <taxon>Actinomycetota</taxon>
        <taxon>Actinomycetes</taxon>
        <taxon>Bifidobacteriales</taxon>
        <taxon>Bifidobacteriaceae</taxon>
        <taxon>Pseudoscardovia</taxon>
    </lineage>
</organism>
<comment type="caution">
    <text evidence="3">The sequence shown here is derived from an EMBL/GenBank/DDBJ whole genome shotgun (WGS) entry which is preliminary data.</text>
</comment>
<evidence type="ECO:0000256" key="1">
    <source>
        <dbReference type="SAM" id="Phobius"/>
    </source>
</evidence>
<proteinExistence type="predicted"/>
<dbReference type="AlphaFoldDB" id="A0A261EUM9"/>
<feature type="domain" description="GmrSD restriction endonucleases C-terminal" evidence="2">
    <location>
        <begin position="109"/>
        <end position="245"/>
    </location>
</feature>
<keyword evidence="1" id="KW-0472">Membrane</keyword>
<dbReference type="EMBL" id="MWWQ01000012">
    <property type="protein sequence ID" value="OZG50563.1"/>
    <property type="molecule type" value="Genomic_DNA"/>
</dbReference>
<keyword evidence="4" id="KW-1185">Reference proteome</keyword>
<dbReference type="PANTHER" id="PTHR24094">
    <property type="entry name" value="SECRETED PROTEIN"/>
    <property type="match status" value="1"/>
</dbReference>